<organism evidence="7 8">
    <name type="scientific">Paraburkholderia phenoliruptrix BR3459a</name>
    <dbReference type="NCBI Taxonomy" id="1229205"/>
    <lineage>
        <taxon>Bacteria</taxon>
        <taxon>Pseudomonadati</taxon>
        <taxon>Pseudomonadota</taxon>
        <taxon>Betaproteobacteria</taxon>
        <taxon>Burkholderiales</taxon>
        <taxon>Burkholderiaceae</taxon>
        <taxon>Paraburkholderia</taxon>
    </lineage>
</organism>
<evidence type="ECO:0000313" key="7">
    <source>
        <dbReference type="EMBL" id="AFT90484.1"/>
    </source>
</evidence>
<keyword evidence="3" id="KW-0997">Cell inner membrane</keyword>
<dbReference type="GO" id="GO:0005886">
    <property type="term" value="C:plasma membrane"/>
    <property type="evidence" value="ECO:0007669"/>
    <property type="project" value="UniProtKB-ARBA"/>
</dbReference>
<keyword evidence="3" id="KW-0472">Membrane</keyword>
<dbReference type="InterPro" id="IPR027417">
    <property type="entry name" value="P-loop_NTPase"/>
</dbReference>
<evidence type="ECO:0000259" key="6">
    <source>
        <dbReference type="PROSITE" id="PS50893"/>
    </source>
</evidence>
<dbReference type="Gene3D" id="3.40.50.300">
    <property type="entry name" value="P-loop containing nucleotide triphosphate hydrolases"/>
    <property type="match status" value="1"/>
</dbReference>
<dbReference type="PROSITE" id="PS00211">
    <property type="entry name" value="ABC_TRANSPORTER_1"/>
    <property type="match status" value="1"/>
</dbReference>
<dbReference type="PANTHER" id="PTHR42781">
    <property type="entry name" value="SPERMIDINE/PUTRESCINE IMPORT ATP-BINDING PROTEIN POTA"/>
    <property type="match status" value="1"/>
</dbReference>
<sequence length="391" mass="43221">MQLSAGCSGTRLELIVEAVTAAPREDKSSRRCVLALIRIFWRHLMMVAQPPADTLVQPRSAAQSPGMSSQGVRLCGISKFYENFPALKNVSIDIAPGEFLTLLGPSGSGKTTTMMAIAGFTDVTSGEVYIEGRRVDMLPPHKRNIGVVFQHLALFPHLSVQDNLAFPLRMRGVKEAAIAAKVRSALELVHLSAFADRLPNQLSGGQQQRVALARAIIFDPPVLLLDEPLSALDRKLRESMQNELKNLQRKLGVTTVMVTHDQEEALAVSDRIAVMNNGEVVQLDTPEMLYEKPNLCLSRTSLAIPQSWKALSHRLRKQAVVSGRRGAWNCRGNLQMRRSVPPFRSLSARRGSLSTPRPVMTIMRLARLSSLPMQVMPSPTASRPRVQKRSW</sequence>
<keyword evidence="1" id="KW-0813">Transport</keyword>
<evidence type="ECO:0000313" key="8">
    <source>
        <dbReference type="Proteomes" id="UP000010105"/>
    </source>
</evidence>
<dbReference type="EMBL" id="CP003865">
    <property type="protein sequence ID" value="AFT90484.1"/>
    <property type="molecule type" value="Genomic_DNA"/>
</dbReference>
<evidence type="ECO:0000256" key="1">
    <source>
        <dbReference type="ARBA" id="ARBA00022448"/>
    </source>
</evidence>
<dbReference type="InterPro" id="IPR003593">
    <property type="entry name" value="AAA+_ATPase"/>
</dbReference>
<dbReference type="Proteomes" id="UP000010105">
    <property type="component" value="Plasmid pSYMBR3459"/>
</dbReference>
<dbReference type="GO" id="GO:0016887">
    <property type="term" value="F:ATP hydrolysis activity"/>
    <property type="evidence" value="ECO:0007669"/>
    <property type="project" value="InterPro"/>
</dbReference>
<dbReference type="Pfam" id="PF00005">
    <property type="entry name" value="ABC_tran"/>
    <property type="match status" value="1"/>
</dbReference>
<protein>
    <submittedName>
        <fullName evidence="7">Putative amino acid transport system ATP-binding protein</fullName>
    </submittedName>
</protein>
<evidence type="ECO:0000256" key="2">
    <source>
        <dbReference type="ARBA" id="ARBA00022475"/>
    </source>
</evidence>
<dbReference type="PATRIC" id="fig|1229205.11.peg.7250"/>
<dbReference type="GO" id="GO:0032991">
    <property type="term" value="C:protein-containing complex"/>
    <property type="evidence" value="ECO:0007669"/>
    <property type="project" value="UniProtKB-ARBA"/>
</dbReference>
<gene>
    <name evidence="7" type="ORF">BUPH_04858</name>
</gene>
<keyword evidence="7" id="KW-0614">Plasmid</keyword>
<name>K0E3P6_9BURK</name>
<dbReference type="HOGENOM" id="CLU_705298_0_0_4"/>
<dbReference type="PANTHER" id="PTHR42781:SF4">
    <property type="entry name" value="SPERMIDINE_PUTRESCINE IMPORT ATP-BINDING PROTEIN POTA"/>
    <property type="match status" value="1"/>
</dbReference>
<evidence type="ECO:0000256" key="4">
    <source>
        <dbReference type="ARBA" id="ARBA00022741"/>
    </source>
</evidence>
<proteinExistence type="predicted"/>
<feature type="domain" description="ABC transporter" evidence="6">
    <location>
        <begin position="72"/>
        <end position="302"/>
    </location>
</feature>
<dbReference type="InterPro" id="IPR017871">
    <property type="entry name" value="ABC_transporter-like_CS"/>
</dbReference>
<dbReference type="KEGG" id="bpx:BUPH_04858"/>
<geneLocation type="plasmid" evidence="7 8">
    <name>pSYMBR3459</name>
</geneLocation>
<keyword evidence="2" id="KW-1003">Cell membrane</keyword>
<dbReference type="InterPro" id="IPR050093">
    <property type="entry name" value="ABC_SmlMolc_Importer"/>
</dbReference>
<dbReference type="InterPro" id="IPR003439">
    <property type="entry name" value="ABC_transporter-like_ATP-bd"/>
</dbReference>
<reference evidence="7 8" key="1">
    <citation type="journal article" date="2012" name="J. Bacteriol.">
        <title>Complete Genome Sequence of Burkholderia phenoliruptrix BR3459a (CLA1), a Heat-Tolerant, Nitrogen-Fixing Symbiont of Mimosa flocculosa.</title>
        <authorList>
            <person name="de Oliveira Cunha C."/>
            <person name="Goda Zuleta L.F."/>
            <person name="Paula de Almeida L.G."/>
            <person name="Prioli Ciapina L."/>
            <person name="Lustrino Borges W."/>
            <person name="Pitard R.M."/>
            <person name="Baldani J.I."/>
            <person name="Straliotto R."/>
            <person name="de Faria S.M."/>
            <person name="Hungria M."/>
            <person name="Sousa Cavada B."/>
            <person name="Mercante F.M."/>
            <person name="Ribeiro de Vasconcelos A.T."/>
        </authorList>
    </citation>
    <scope>NUCLEOTIDE SEQUENCE [LARGE SCALE GENOMIC DNA]</scope>
    <source>
        <strain evidence="7 8">BR3459a</strain>
        <plasmid evidence="7 8">pSYMBR3459</plasmid>
    </source>
</reference>
<dbReference type="FunFam" id="3.40.50.300:FF:000133">
    <property type="entry name" value="Spermidine/putrescine import ATP-binding protein PotA"/>
    <property type="match status" value="1"/>
</dbReference>
<evidence type="ECO:0000256" key="5">
    <source>
        <dbReference type="ARBA" id="ARBA00022840"/>
    </source>
</evidence>
<dbReference type="GO" id="GO:0005524">
    <property type="term" value="F:ATP binding"/>
    <property type="evidence" value="ECO:0007669"/>
    <property type="project" value="UniProtKB-KW"/>
</dbReference>
<dbReference type="PROSITE" id="PS50893">
    <property type="entry name" value="ABC_TRANSPORTER_2"/>
    <property type="match status" value="1"/>
</dbReference>
<dbReference type="eggNOG" id="COG3842">
    <property type="taxonomic scope" value="Bacteria"/>
</dbReference>
<accession>K0E3P6</accession>
<keyword evidence="4" id="KW-0547">Nucleotide-binding</keyword>
<dbReference type="AlphaFoldDB" id="K0E3P6"/>
<evidence type="ECO:0000256" key="3">
    <source>
        <dbReference type="ARBA" id="ARBA00022519"/>
    </source>
</evidence>
<keyword evidence="5 7" id="KW-0067">ATP-binding</keyword>
<dbReference type="SMART" id="SM00382">
    <property type="entry name" value="AAA"/>
    <property type="match status" value="1"/>
</dbReference>
<dbReference type="SUPFAM" id="SSF52540">
    <property type="entry name" value="P-loop containing nucleoside triphosphate hydrolases"/>
    <property type="match status" value="1"/>
</dbReference>
<dbReference type="GO" id="GO:0015847">
    <property type="term" value="P:putrescine transport"/>
    <property type="evidence" value="ECO:0007669"/>
    <property type="project" value="UniProtKB-ARBA"/>
</dbReference>